<reference evidence="2 3" key="1">
    <citation type="journal article" date="2019" name="Int. J. Syst. Evol. Microbiol.">
        <title>The Global Catalogue of Microorganisms (GCM) 10K type strain sequencing project: providing services to taxonomists for standard genome sequencing and annotation.</title>
        <authorList>
            <consortium name="The Broad Institute Genomics Platform"/>
            <consortium name="The Broad Institute Genome Sequencing Center for Infectious Disease"/>
            <person name="Wu L."/>
            <person name="Ma J."/>
        </authorList>
    </citation>
    <scope>NUCLEOTIDE SEQUENCE [LARGE SCALE GENOMIC DNA]</scope>
    <source>
        <strain evidence="2 3">JCM 4316</strain>
    </source>
</reference>
<protein>
    <recommendedName>
        <fullName evidence="1">Carboxymuconolactone decarboxylase-like domain-containing protein</fullName>
    </recommendedName>
</protein>
<dbReference type="EMBL" id="BAAASD010000001">
    <property type="protein sequence ID" value="GAA2325676.1"/>
    <property type="molecule type" value="Genomic_DNA"/>
</dbReference>
<accession>A0ABN3FAK8</accession>
<feature type="domain" description="Carboxymuconolactone decarboxylase-like" evidence="1">
    <location>
        <begin position="83"/>
        <end position="158"/>
    </location>
</feature>
<dbReference type="InterPro" id="IPR003779">
    <property type="entry name" value="CMD-like"/>
</dbReference>
<evidence type="ECO:0000313" key="3">
    <source>
        <dbReference type="Proteomes" id="UP001500253"/>
    </source>
</evidence>
<proteinExistence type="predicted"/>
<name>A0ABN3FAK8_9ACTN</name>
<organism evidence="2 3">
    <name type="scientific">Streptomyces cuspidosporus</name>
    <dbReference type="NCBI Taxonomy" id="66882"/>
    <lineage>
        <taxon>Bacteria</taxon>
        <taxon>Bacillati</taxon>
        <taxon>Actinomycetota</taxon>
        <taxon>Actinomycetes</taxon>
        <taxon>Kitasatosporales</taxon>
        <taxon>Streptomycetaceae</taxon>
        <taxon>Streptomyces</taxon>
    </lineage>
</organism>
<dbReference type="PANTHER" id="PTHR34846">
    <property type="entry name" value="4-CARBOXYMUCONOLACTONE DECARBOXYLASE FAMILY PROTEIN (AFU_ORTHOLOGUE AFUA_6G11590)"/>
    <property type="match status" value="1"/>
</dbReference>
<evidence type="ECO:0000313" key="2">
    <source>
        <dbReference type="EMBL" id="GAA2325676.1"/>
    </source>
</evidence>
<evidence type="ECO:0000259" key="1">
    <source>
        <dbReference type="Pfam" id="PF02627"/>
    </source>
</evidence>
<comment type="caution">
    <text evidence="2">The sequence shown here is derived from an EMBL/GenBank/DDBJ whole genome shotgun (WGS) entry which is preliminary data.</text>
</comment>
<dbReference type="Gene3D" id="1.20.1290.10">
    <property type="entry name" value="AhpD-like"/>
    <property type="match status" value="1"/>
</dbReference>
<gene>
    <name evidence="2" type="ORF">GCM10010246_03650</name>
</gene>
<dbReference type="PANTHER" id="PTHR34846:SF11">
    <property type="entry name" value="4-CARBOXYMUCONOLACTONE DECARBOXYLASE FAMILY PROTEIN (AFU_ORTHOLOGUE AFUA_6G11590)"/>
    <property type="match status" value="1"/>
</dbReference>
<dbReference type="SUPFAM" id="SSF69118">
    <property type="entry name" value="AhpD-like"/>
    <property type="match status" value="1"/>
</dbReference>
<dbReference type="Proteomes" id="UP001500253">
    <property type="component" value="Unassembled WGS sequence"/>
</dbReference>
<dbReference type="InterPro" id="IPR029032">
    <property type="entry name" value="AhpD-like"/>
</dbReference>
<keyword evidence="3" id="KW-1185">Reference proteome</keyword>
<dbReference type="Pfam" id="PF02627">
    <property type="entry name" value="CMD"/>
    <property type="match status" value="1"/>
</dbReference>
<sequence length="210" mass="22563">MQAAVEGRPLVEGVAEERVVGEALHGGRGGPPFAAPVLYVQGRGRVGCRPRPTPPRTGSAASTATWSATPTIDRVLLRSFPLATGWNGLLGRVRAEFDLALEYRELIMLRVAVLNRAGFEWGVHYPAYLQAGGTAEKCEALKGNAADSGLFNEEELALLTLTDQSTRQVEVDADVIEELKRLFGETKTVEAVATVAAYNMVARFLVALAI</sequence>